<protein>
    <submittedName>
        <fullName evidence="1">Uncharacterized protein</fullName>
    </submittedName>
</protein>
<sequence>MVFLKFCLLFKGFFLTFLKHYFSCSFVSLSYFFKKSRQKASLLQLCGRCFMRRASHIWAQQHLHKKCRSDNGSYIINV</sequence>
<dbReference type="AlphaFoldDB" id="A0A1W1E8Y4"/>
<gene>
    <name evidence="1" type="ORF">MNB_SV-4-124</name>
</gene>
<proteinExistence type="predicted"/>
<dbReference type="EMBL" id="FPIB01000014">
    <property type="protein sequence ID" value="SFV90369.1"/>
    <property type="molecule type" value="Genomic_DNA"/>
</dbReference>
<accession>A0A1W1E8Y4</accession>
<organism evidence="1">
    <name type="scientific">hydrothermal vent metagenome</name>
    <dbReference type="NCBI Taxonomy" id="652676"/>
    <lineage>
        <taxon>unclassified sequences</taxon>
        <taxon>metagenomes</taxon>
        <taxon>ecological metagenomes</taxon>
    </lineage>
</organism>
<evidence type="ECO:0000313" key="1">
    <source>
        <dbReference type="EMBL" id="SFV90369.1"/>
    </source>
</evidence>
<name>A0A1W1E8Y4_9ZZZZ</name>
<reference evidence="1" key="1">
    <citation type="submission" date="2016-10" db="EMBL/GenBank/DDBJ databases">
        <authorList>
            <person name="de Groot N.N."/>
        </authorList>
    </citation>
    <scope>NUCLEOTIDE SEQUENCE</scope>
</reference>